<keyword evidence="4" id="KW-1185">Reference proteome</keyword>
<evidence type="ECO:0000313" key="2">
    <source>
        <dbReference type="EMBL" id="KAA1092422.1"/>
    </source>
</evidence>
<feature type="region of interest" description="Disordered" evidence="1">
    <location>
        <begin position="73"/>
        <end position="102"/>
    </location>
</feature>
<comment type="caution">
    <text evidence="3">The sequence shown here is derived from an EMBL/GenBank/DDBJ whole genome shotgun (WGS) entry which is preliminary data.</text>
</comment>
<name>A0A5B0PW50_PUCGR</name>
<feature type="compositionally biased region" description="Polar residues" evidence="1">
    <location>
        <begin position="8"/>
        <end position="19"/>
    </location>
</feature>
<feature type="region of interest" description="Disordered" evidence="1">
    <location>
        <begin position="1"/>
        <end position="43"/>
    </location>
</feature>
<dbReference type="Proteomes" id="UP000324748">
    <property type="component" value="Unassembled WGS sequence"/>
</dbReference>
<proteinExistence type="predicted"/>
<dbReference type="OrthoDB" id="128308at2759"/>
<evidence type="ECO:0000313" key="5">
    <source>
        <dbReference type="Proteomes" id="UP000325313"/>
    </source>
</evidence>
<organism evidence="3 5">
    <name type="scientific">Puccinia graminis f. sp. tritici</name>
    <dbReference type="NCBI Taxonomy" id="56615"/>
    <lineage>
        <taxon>Eukaryota</taxon>
        <taxon>Fungi</taxon>
        <taxon>Dikarya</taxon>
        <taxon>Basidiomycota</taxon>
        <taxon>Pucciniomycotina</taxon>
        <taxon>Pucciniomycetes</taxon>
        <taxon>Pucciniales</taxon>
        <taxon>Pucciniaceae</taxon>
        <taxon>Puccinia</taxon>
    </lineage>
</organism>
<evidence type="ECO:0000313" key="4">
    <source>
        <dbReference type="Proteomes" id="UP000324748"/>
    </source>
</evidence>
<evidence type="ECO:0000256" key="1">
    <source>
        <dbReference type="SAM" id="MobiDB-lite"/>
    </source>
</evidence>
<sequence length="120" mass="13124">MSAPGRSARTSPGHPSNVSRVHPKLIPRASSPRCDSRYAAPAQTTAADLNRWRPVWTPSGHVVPATRLTYRRRPTQSRCENGPPCLHKPPEAFSVRSTDTHGAHGDITTELIAFTSVMEC</sequence>
<dbReference type="EMBL" id="VSWC01000080">
    <property type="protein sequence ID" value="KAA1092422.1"/>
    <property type="molecule type" value="Genomic_DNA"/>
</dbReference>
<dbReference type="AlphaFoldDB" id="A0A5B0PW50"/>
<gene>
    <name evidence="2" type="ORF">PGT21_002143</name>
    <name evidence="3" type="ORF">PGTUg99_012541</name>
</gene>
<accession>A0A5B0PW50</accession>
<reference evidence="4 5" key="1">
    <citation type="submission" date="2019-05" db="EMBL/GenBank/DDBJ databases">
        <title>Emergence of the Ug99 lineage of the wheat stem rust pathogen through somatic hybridization.</title>
        <authorList>
            <person name="Li F."/>
            <person name="Upadhyaya N.M."/>
            <person name="Sperschneider J."/>
            <person name="Matny O."/>
            <person name="Nguyen-Phuc H."/>
            <person name="Mago R."/>
            <person name="Raley C."/>
            <person name="Miller M.E."/>
            <person name="Silverstein K.A.T."/>
            <person name="Henningsen E."/>
            <person name="Hirsch C.D."/>
            <person name="Visser B."/>
            <person name="Pretorius Z.A."/>
            <person name="Steffenson B.J."/>
            <person name="Schwessinger B."/>
            <person name="Dodds P.N."/>
            <person name="Figueroa M."/>
        </authorList>
    </citation>
    <scope>NUCLEOTIDE SEQUENCE [LARGE SCALE GENOMIC DNA]</scope>
    <source>
        <strain evidence="2">21-0</strain>
        <strain evidence="3 5">Ug99</strain>
    </source>
</reference>
<dbReference type="Proteomes" id="UP000325313">
    <property type="component" value="Unassembled WGS sequence"/>
</dbReference>
<protein>
    <submittedName>
        <fullName evidence="3">Uncharacterized protein</fullName>
    </submittedName>
</protein>
<dbReference type="EMBL" id="VDEP01000312">
    <property type="protein sequence ID" value="KAA1105114.1"/>
    <property type="molecule type" value="Genomic_DNA"/>
</dbReference>
<evidence type="ECO:0000313" key="3">
    <source>
        <dbReference type="EMBL" id="KAA1105114.1"/>
    </source>
</evidence>